<dbReference type="InterPro" id="IPR007507">
    <property type="entry name" value="Glycos_transf_N"/>
</dbReference>
<evidence type="ECO:0000256" key="7">
    <source>
        <dbReference type="PIRSR" id="PIRSR639901-1"/>
    </source>
</evidence>
<feature type="domain" description="3-deoxy-D-manno-octulosonic-acid transferase N-terminal" evidence="10">
    <location>
        <begin position="38"/>
        <end position="214"/>
    </location>
</feature>
<dbReference type="Pfam" id="PF04413">
    <property type="entry name" value="Glycos_transf_N"/>
    <property type="match status" value="1"/>
</dbReference>
<gene>
    <name evidence="11" type="ORF">CR155_06995</name>
</gene>
<comment type="similarity">
    <text evidence="9">Belongs to the glycosyltransferase group 1 family.</text>
</comment>
<keyword evidence="9" id="KW-0448">Lipopolysaccharide biosynthesis</keyword>
<dbReference type="EMBL" id="PDNV01000004">
    <property type="protein sequence ID" value="PLC54513.1"/>
    <property type="molecule type" value="Genomic_DNA"/>
</dbReference>
<dbReference type="EC" id="2.4.99.12" evidence="2 9"/>
<evidence type="ECO:0000256" key="6">
    <source>
        <dbReference type="ARBA" id="ARBA00049183"/>
    </source>
</evidence>
<dbReference type="GO" id="GO:0009245">
    <property type="term" value="P:lipid A biosynthetic process"/>
    <property type="evidence" value="ECO:0007669"/>
    <property type="project" value="TreeGrafter"/>
</dbReference>
<dbReference type="PANTHER" id="PTHR42755">
    <property type="entry name" value="3-DEOXY-MANNO-OCTULOSONATE CYTIDYLYLTRANSFERASE"/>
    <property type="match status" value="1"/>
</dbReference>
<reference evidence="11 12" key="1">
    <citation type="submission" date="2017-10" db="EMBL/GenBank/DDBJ databases">
        <title>Two draft genome sequences of Pusillimonas sp. strains isolated from a nitrate- and radionuclide-contaminated groundwater in Russia.</title>
        <authorList>
            <person name="Grouzdev D.S."/>
            <person name="Tourova T.P."/>
            <person name="Goeva M.A."/>
            <person name="Babich T.L."/>
            <person name="Sokolova D.S."/>
            <person name="Abdullin R."/>
            <person name="Poltaraus A.B."/>
            <person name="Toshchakov S.V."/>
            <person name="Nazina T.N."/>
        </authorList>
    </citation>
    <scope>NUCLEOTIDE SEQUENCE [LARGE SCALE GENOMIC DNA]</scope>
    <source>
        <strain evidence="11 12">JR1/69-2-13</strain>
    </source>
</reference>
<comment type="function">
    <text evidence="9">Involved in lipopolysaccharide (LPS) biosynthesis. Catalyzes the transfer of 3-deoxy-D-manno-octulosonate (Kdo) residue(s) from CMP-Kdo to lipid IV(A), the tetraacyldisaccharide-1,4'-bisphosphate precursor of lipid A.</text>
</comment>
<dbReference type="InterPro" id="IPR038107">
    <property type="entry name" value="Glycos_transf_N_sf"/>
</dbReference>
<evidence type="ECO:0000256" key="2">
    <source>
        <dbReference type="ARBA" id="ARBA00012621"/>
    </source>
</evidence>
<comment type="caution">
    <text evidence="11">The sequence shown here is derived from an EMBL/GenBank/DDBJ whole genome shotgun (WGS) entry which is preliminary data.</text>
</comment>
<accession>A0A2N4UHK6</accession>
<dbReference type="RefSeq" id="WP_102069282.1">
    <property type="nucleotide sequence ID" value="NZ_PDNV01000004.1"/>
</dbReference>
<keyword evidence="9" id="KW-1003">Cell membrane</keyword>
<evidence type="ECO:0000256" key="8">
    <source>
        <dbReference type="PIRSR" id="PIRSR639901-2"/>
    </source>
</evidence>
<keyword evidence="12" id="KW-1185">Reference proteome</keyword>
<dbReference type="OrthoDB" id="9789797at2"/>
<dbReference type="InterPro" id="IPR039901">
    <property type="entry name" value="Kdotransferase"/>
</dbReference>
<dbReference type="SUPFAM" id="SSF53756">
    <property type="entry name" value="UDP-Glycosyltransferase/glycogen phosphorylase"/>
    <property type="match status" value="1"/>
</dbReference>
<feature type="site" description="Transition state stabilizer" evidence="8">
    <location>
        <position position="211"/>
    </location>
</feature>
<dbReference type="GO" id="GO:0009244">
    <property type="term" value="P:lipopolysaccharide core region biosynthetic process"/>
    <property type="evidence" value="ECO:0007669"/>
    <property type="project" value="UniProtKB-UniRule"/>
</dbReference>
<comment type="catalytic activity">
    <reaction evidence="6 9">
        <text>lipid IVA (E. coli) + CMP-3-deoxy-beta-D-manno-octulosonate = alpha-Kdo-(2-&gt;6)-lipid IVA (E. coli) + CMP + H(+)</text>
        <dbReference type="Rhea" id="RHEA:28066"/>
        <dbReference type="ChEBI" id="CHEBI:15378"/>
        <dbReference type="ChEBI" id="CHEBI:58603"/>
        <dbReference type="ChEBI" id="CHEBI:60364"/>
        <dbReference type="ChEBI" id="CHEBI:60377"/>
        <dbReference type="ChEBI" id="CHEBI:85987"/>
        <dbReference type="EC" id="2.4.99.12"/>
    </reaction>
</comment>
<evidence type="ECO:0000313" key="11">
    <source>
        <dbReference type="EMBL" id="PLC54513.1"/>
    </source>
</evidence>
<evidence type="ECO:0000259" key="10">
    <source>
        <dbReference type="Pfam" id="PF04413"/>
    </source>
</evidence>
<proteinExistence type="inferred from homology"/>
<protein>
    <recommendedName>
        <fullName evidence="3 9">3-deoxy-D-manno-octulosonic acid transferase</fullName>
        <shortName evidence="9">Kdo transferase</shortName>
        <ecNumber evidence="2 9">2.4.99.12</ecNumber>
    </recommendedName>
    <alternativeName>
        <fullName evidence="5 9">Lipid IV(A) 3-deoxy-D-manno-octulosonic acid transferase</fullName>
    </alternativeName>
</protein>
<name>A0A2N4UHK6_9BURK</name>
<dbReference type="Gene3D" id="3.40.50.11720">
    <property type="entry name" value="3-Deoxy-D-manno-octulosonic-acid transferase, N-terminal domain"/>
    <property type="match status" value="1"/>
</dbReference>
<comment type="subcellular location">
    <subcellularLocation>
        <location evidence="9">Cell membrane</location>
    </subcellularLocation>
</comment>
<evidence type="ECO:0000256" key="5">
    <source>
        <dbReference type="ARBA" id="ARBA00031445"/>
    </source>
</evidence>
<sequence length="445" mass="48787">MNLFTYSLIVRLLTPALLGWMAMRARRSGRNWGVCSGARFGRYAQSSSLASPIWVHAVSLGETRAAQPFIQALLDQGVTVLLTHMTVTGRDEGIRSFAEAIKQGRLVQEWLPYDFPGSTRRFMAHYRPGAGVLIEREVWPNLLNAARSHRVPMILASARFSDRSLRHSLHAGRVMNDAYASFTAVYAQTLHDAQRLEQAGASAVRVSGNFKFDISLPQEKILRGRQFAAALPRKIVVIASTREGEDEMFVNAIVRQVKRAQAQGIDIEEQVLYCLIPRHPERFEQAAQLLANADLPFVRRSDFLDMGDCTASTLKACCSAAVLLGDSLGEMPRYYAMGQVAIVAGSFAPLGGQNLIEACAIGVPVLVGPHTRNFEQAVVDAIDEGAAMRVTDAESALQAAGQLLADPQRLTRMGQAGEHWVRKHTGAVARVLAGLNEIKNSTWQP</sequence>
<feature type="active site" description="Proton acceptor" evidence="7">
    <location>
        <position position="62"/>
    </location>
</feature>
<dbReference type="GO" id="GO:0005886">
    <property type="term" value="C:plasma membrane"/>
    <property type="evidence" value="ECO:0007669"/>
    <property type="project" value="UniProtKB-SubCell"/>
</dbReference>
<evidence type="ECO:0000256" key="4">
    <source>
        <dbReference type="ARBA" id="ARBA00022679"/>
    </source>
</evidence>
<evidence type="ECO:0000256" key="9">
    <source>
        <dbReference type="RuleBase" id="RU365103"/>
    </source>
</evidence>
<keyword evidence="4 9" id="KW-0808">Transferase</keyword>
<dbReference type="PANTHER" id="PTHR42755:SF1">
    <property type="entry name" value="3-DEOXY-D-MANNO-OCTULOSONIC ACID TRANSFERASE, MITOCHONDRIAL-RELATED"/>
    <property type="match status" value="1"/>
</dbReference>
<dbReference type="UniPathway" id="UPA00958"/>
<evidence type="ECO:0000256" key="1">
    <source>
        <dbReference type="ARBA" id="ARBA00004713"/>
    </source>
</evidence>
<dbReference type="GO" id="GO:0043842">
    <property type="term" value="F:Kdo transferase activity"/>
    <property type="evidence" value="ECO:0007669"/>
    <property type="project" value="UniProtKB-EC"/>
</dbReference>
<dbReference type="Proteomes" id="UP000234328">
    <property type="component" value="Unassembled WGS sequence"/>
</dbReference>
<comment type="pathway">
    <text evidence="1 9">Bacterial outer membrane biogenesis; LPS core biosynthesis.</text>
</comment>
<organism evidence="11 12">
    <name type="scientific">Pollutimonas nitritireducens</name>
    <dbReference type="NCBI Taxonomy" id="2045209"/>
    <lineage>
        <taxon>Bacteria</taxon>
        <taxon>Pseudomonadati</taxon>
        <taxon>Pseudomonadota</taxon>
        <taxon>Betaproteobacteria</taxon>
        <taxon>Burkholderiales</taxon>
        <taxon>Alcaligenaceae</taxon>
        <taxon>Pollutimonas</taxon>
    </lineage>
</organism>
<feature type="site" description="Transition state stabilizer" evidence="8">
    <location>
        <position position="135"/>
    </location>
</feature>
<keyword evidence="9" id="KW-0472">Membrane</keyword>
<dbReference type="Gene3D" id="3.40.50.2000">
    <property type="entry name" value="Glycogen Phosphorylase B"/>
    <property type="match status" value="1"/>
</dbReference>
<evidence type="ECO:0000256" key="3">
    <source>
        <dbReference type="ARBA" id="ARBA00019077"/>
    </source>
</evidence>
<evidence type="ECO:0000313" key="12">
    <source>
        <dbReference type="Proteomes" id="UP000234328"/>
    </source>
</evidence>
<dbReference type="AlphaFoldDB" id="A0A2N4UHK6"/>